<evidence type="ECO:0000256" key="1">
    <source>
        <dbReference type="SAM" id="SignalP"/>
    </source>
</evidence>
<dbReference type="EMBL" id="FOVF01000002">
    <property type="protein sequence ID" value="SFN00295.1"/>
    <property type="molecule type" value="Genomic_DNA"/>
</dbReference>
<feature type="chain" id="PRO_5011561366" evidence="1">
    <location>
        <begin position="28"/>
        <end position="576"/>
    </location>
</feature>
<dbReference type="Gene3D" id="2.70.98.70">
    <property type="match status" value="1"/>
</dbReference>
<gene>
    <name evidence="2" type="ORF">SAMN05216289_10265</name>
</gene>
<proteinExistence type="predicted"/>
<feature type="signal peptide" evidence="1">
    <location>
        <begin position="1"/>
        <end position="27"/>
    </location>
</feature>
<dbReference type="InterPro" id="IPR008929">
    <property type="entry name" value="Chondroitin_lyas"/>
</dbReference>
<organism evidence="2 3">
    <name type="scientific">Dokdonella immobilis</name>
    <dbReference type="NCBI Taxonomy" id="578942"/>
    <lineage>
        <taxon>Bacteria</taxon>
        <taxon>Pseudomonadati</taxon>
        <taxon>Pseudomonadota</taxon>
        <taxon>Gammaproteobacteria</taxon>
        <taxon>Lysobacterales</taxon>
        <taxon>Rhodanobacteraceae</taxon>
        <taxon>Dokdonella</taxon>
    </lineage>
</organism>
<evidence type="ECO:0000313" key="2">
    <source>
        <dbReference type="EMBL" id="SFN00295.1"/>
    </source>
</evidence>
<accession>A0A1I4VGK5</accession>
<dbReference type="RefSeq" id="WP_092404250.1">
    <property type="nucleotide sequence ID" value="NZ_FOVF01000002.1"/>
</dbReference>
<protein>
    <submittedName>
        <fullName evidence="2">Heparinase II/III-like protein</fullName>
    </submittedName>
</protein>
<evidence type="ECO:0000313" key="3">
    <source>
        <dbReference type="Proteomes" id="UP000198575"/>
    </source>
</evidence>
<dbReference type="AlphaFoldDB" id="A0A1I4VGK5"/>
<dbReference type="Proteomes" id="UP000198575">
    <property type="component" value="Unassembled WGS sequence"/>
</dbReference>
<dbReference type="Gene3D" id="1.50.10.100">
    <property type="entry name" value="Chondroitin AC/alginate lyase"/>
    <property type="match status" value="1"/>
</dbReference>
<name>A0A1I4VGK5_9GAMM</name>
<dbReference type="PROSITE" id="PS51257">
    <property type="entry name" value="PROKAR_LIPOPROTEIN"/>
    <property type="match status" value="1"/>
</dbReference>
<reference evidence="2 3" key="1">
    <citation type="submission" date="2016-10" db="EMBL/GenBank/DDBJ databases">
        <authorList>
            <person name="de Groot N.N."/>
        </authorList>
    </citation>
    <scope>NUCLEOTIDE SEQUENCE [LARGE SCALE GENOMIC DNA]</scope>
    <source>
        <strain evidence="2 3">CGMCC 1.7659</strain>
    </source>
</reference>
<keyword evidence="3" id="KW-1185">Reference proteome</keyword>
<sequence>MFIRTRAAIRSIFLSALALGACGLANAAITTDLSYVNMQSQAFSRFRNWVDQAVGGNPGYEFSANDAVVMFRLTNQSQYCILARNMVEAQVATAEAAIAANQNPEVAHDSYLYAGAMIGDLALTYDWCSTYVSASQRTRWSAYAERTISNIWYPNAAQWGTRPASWSGWGTNDPANNYYYSFLRATMYWALASGSSTWTTYLQTQKLPPLEDYFATLIGGGSEEGTGYGTSHHKLFELYRVWRDSTGTDLANANSHLTDTISYWLHATVPTRNRFAPYGDQSRSSNPEFYDYHRHLLLEARYLTSSPAARDLASWWINHNSVQQMASGFNYRDDLLPPGTSSTLPAAPLTYRAAGVGHLFTRTSWETGATWLSFSAGSYSQSHAHQDQGSFTLFSGDWLAVTENIWSHSGIQQGTEVHNVVRFVRNGANVRQREPSVSSMNITQQGPGPGEVHVTGNLSAAYIAGQGVNSWQRSLDFTGTRLLVTDQFSVLSGTTAIFQVNTPTQPIITGNTAKAGGLTIRVLQPANATLSAVNWRNVDSDFLAGWKLEVQGGSTNTGFVVEMTMGEAIFTSSFDP</sequence>
<keyword evidence="1" id="KW-0732">Signal</keyword>